<dbReference type="Gene3D" id="3.30.160.110">
    <property type="entry name" value="Siroheme synthase, domain 2"/>
    <property type="match status" value="1"/>
</dbReference>
<dbReference type="InterPro" id="IPR036291">
    <property type="entry name" value="NAD(P)-bd_dom_sf"/>
</dbReference>
<keyword evidence="4" id="KW-0520">NAD</keyword>
<protein>
    <recommendedName>
        <fullName evidence="2">precorrin-2 dehydrogenase</fullName>
        <ecNumber evidence="2">1.3.1.76</ecNumber>
    </recommendedName>
</protein>
<dbReference type="InterPro" id="IPR006367">
    <property type="entry name" value="Sirohaem_synthase_N"/>
</dbReference>
<dbReference type="Pfam" id="PF13241">
    <property type="entry name" value="NAD_binding_7"/>
    <property type="match status" value="1"/>
</dbReference>
<evidence type="ECO:0000256" key="2">
    <source>
        <dbReference type="ARBA" id="ARBA00012400"/>
    </source>
</evidence>
<dbReference type="SUPFAM" id="SSF75615">
    <property type="entry name" value="Siroheme synthase middle domains-like"/>
    <property type="match status" value="1"/>
</dbReference>
<evidence type="ECO:0000256" key="1">
    <source>
        <dbReference type="ARBA" id="ARBA00005010"/>
    </source>
</evidence>
<dbReference type="GO" id="GO:0019354">
    <property type="term" value="P:siroheme biosynthetic process"/>
    <property type="evidence" value="ECO:0007669"/>
    <property type="project" value="UniProtKB-UniPathway"/>
</dbReference>
<dbReference type="RefSeq" id="WP_171440799.1">
    <property type="nucleotide sequence ID" value="NZ_JABFNS010000081.1"/>
</dbReference>
<evidence type="ECO:0000259" key="7">
    <source>
        <dbReference type="Pfam" id="PF14824"/>
    </source>
</evidence>
<dbReference type="PANTHER" id="PTHR35330">
    <property type="entry name" value="SIROHEME BIOSYNTHESIS PROTEIN MET8"/>
    <property type="match status" value="1"/>
</dbReference>
<dbReference type="AlphaFoldDB" id="A0A7Y4MRD8"/>
<comment type="catalytic activity">
    <reaction evidence="6">
        <text>precorrin-2 + NAD(+) = sirohydrochlorin + NADH + 2 H(+)</text>
        <dbReference type="Rhea" id="RHEA:15613"/>
        <dbReference type="ChEBI" id="CHEBI:15378"/>
        <dbReference type="ChEBI" id="CHEBI:57540"/>
        <dbReference type="ChEBI" id="CHEBI:57945"/>
        <dbReference type="ChEBI" id="CHEBI:58351"/>
        <dbReference type="ChEBI" id="CHEBI:58827"/>
        <dbReference type="EC" id="1.3.1.76"/>
    </reaction>
</comment>
<evidence type="ECO:0000313" key="8">
    <source>
        <dbReference type="EMBL" id="NOJ78388.1"/>
    </source>
</evidence>
<dbReference type="InterPro" id="IPR028161">
    <property type="entry name" value="Met8-like"/>
</dbReference>
<keyword evidence="3" id="KW-0560">Oxidoreductase</keyword>
<dbReference type="Pfam" id="PF14824">
    <property type="entry name" value="Sirohm_synth_M"/>
    <property type="match status" value="1"/>
</dbReference>
<dbReference type="PANTHER" id="PTHR35330:SF1">
    <property type="entry name" value="SIROHEME BIOSYNTHESIS PROTEIN MET8"/>
    <property type="match status" value="1"/>
</dbReference>
<dbReference type="Proteomes" id="UP000533080">
    <property type="component" value="Unassembled WGS sequence"/>
</dbReference>
<dbReference type="SUPFAM" id="SSF51735">
    <property type="entry name" value="NAD(P)-binding Rossmann-fold domains"/>
    <property type="match status" value="1"/>
</dbReference>
<gene>
    <name evidence="8" type="ORF">HNV28_08545</name>
</gene>
<sequence length="221" mass="23987">MKRAMPSHALDYPVCLRLEGRSVLLVGGGAIAEGRALAVLDAGARLRVIAPEATATLRRLAADGRLEWQPRTYEAGDVRGHHLVLAATDDVAVGRQVAAEARDLGLWVNTADEPALCDFTLPSVGRRGPITVAVSSAGRAPALASHLRKTLTAQVTRHHIWLARLSGWLREHLPRGEARQRVLKQVAVGDIGALLERGERKAAWARLRTELEHSKILGETR</sequence>
<evidence type="ECO:0000256" key="4">
    <source>
        <dbReference type="ARBA" id="ARBA00023027"/>
    </source>
</evidence>
<feature type="domain" description="Siroheme synthase central" evidence="7">
    <location>
        <begin position="127"/>
        <end position="153"/>
    </location>
</feature>
<dbReference type="EMBL" id="JABFNT010000021">
    <property type="protein sequence ID" value="NOJ78388.1"/>
    <property type="molecule type" value="Genomic_DNA"/>
</dbReference>
<organism evidence="8 9">
    <name type="scientific">Myxococcus xanthus</name>
    <dbReference type="NCBI Taxonomy" id="34"/>
    <lineage>
        <taxon>Bacteria</taxon>
        <taxon>Pseudomonadati</taxon>
        <taxon>Myxococcota</taxon>
        <taxon>Myxococcia</taxon>
        <taxon>Myxococcales</taxon>
        <taxon>Cystobacterineae</taxon>
        <taxon>Myxococcaceae</taxon>
        <taxon>Myxococcus</taxon>
    </lineage>
</organism>
<dbReference type="Gene3D" id="3.40.50.720">
    <property type="entry name" value="NAD(P)-binding Rossmann-like Domain"/>
    <property type="match status" value="1"/>
</dbReference>
<dbReference type="EC" id="1.3.1.76" evidence="2"/>
<evidence type="ECO:0000256" key="5">
    <source>
        <dbReference type="ARBA" id="ARBA00023244"/>
    </source>
</evidence>
<dbReference type="NCBIfam" id="TIGR01470">
    <property type="entry name" value="cysG_Nterm"/>
    <property type="match status" value="1"/>
</dbReference>
<comment type="pathway">
    <text evidence="1">Porphyrin-containing compound metabolism; siroheme biosynthesis; sirohydrochlorin from precorrin-2: step 1/1.</text>
</comment>
<proteinExistence type="predicted"/>
<reference evidence="8 9" key="1">
    <citation type="submission" date="2020-05" db="EMBL/GenBank/DDBJ databases">
        <authorList>
            <person name="Whitworth D."/>
        </authorList>
    </citation>
    <scope>NUCLEOTIDE SEQUENCE [LARGE SCALE GENOMIC DNA]</scope>
    <source>
        <strain evidence="8 9">AM005</strain>
    </source>
</reference>
<keyword evidence="5" id="KW-0627">Porphyrin biosynthesis</keyword>
<dbReference type="GO" id="GO:0043115">
    <property type="term" value="F:precorrin-2 dehydrogenase activity"/>
    <property type="evidence" value="ECO:0007669"/>
    <property type="project" value="UniProtKB-EC"/>
</dbReference>
<dbReference type="InterPro" id="IPR028281">
    <property type="entry name" value="Sirohaem_synthase_central"/>
</dbReference>
<dbReference type="GO" id="GO:0004325">
    <property type="term" value="F:ferrochelatase activity"/>
    <property type="evidence" value="ECO:0007669"/>
    <property type="project" value="InterPro"/>
</dbReference>
<dbReference type="UniPathway" id="UPA00262">
    <property type="reaction ID" value="UER00222"/>
</dbReference>
<evidence type="ECO:0000256" key="6">
    <source>
        <dbReference type="ARBA" id="ARBA00047561"/>
    </source>
</evidence>
<comment type="caution">
    <text evidence="8">The sequence shown here is derived from an EMBL/GenBank/DDBJ whole genome shotgun (WGS) entry which is preliminary data.</text>
</comment>
<accession>A0A7Y4MRD8</accession>
<evidence type="ECO:0000313" key="9">
    <source>
        <dbReference type="Proteomes" id="UP000533080"/>
    </source>
</evidence>
<name>A0A7Y4MRD8_MYXXA</name>
<evidence type="ECO:0000256" key="3">
    <source>
        <dbReference type="ARBA" id="ARBA00023002"/>
    </source>
</evidence>